<evidence type="ECO:0000313" key="1">
    <source>
        <dbReference type="EMBL" id="MBB6108392.1"/>
    </source>
</evidence>
<dbReference type="Proteomes" id="UP000541583">
    <property type="component" value="Unassembled WGS sequence"/>
</dbReference>
<name>A0ABR6PF49_9SPHI</name>
<organism evidence="1 2">
    <name type="scientific">Mucilaginibacter lappiensis</name>
    <dbReference type="NCBI Taxonomy" id="354630"/>
    <lineage>
        <taxon>Bacteria</taxon>
        <taxon>Pseudomonadati</taxon>
        <taxon>Bacteroidota</taxon>
        <taxon>Sphingobacteriia</taxon>
        <taxon>Sphingobacteriales</taxon>
        <taxon>Sphingobacteriaceae</taxon>
        <taxon>Mucilaginibacter</taxon>
    </lineage>
</organism>
<keyword evidence="2" id="KW-1185">Reference proteome</keyword>
<gene>
    <name evidence="1" type="ORF">HDF23_001127</name>
</gene>
<dbReference type="Gene3D" id="2.60.120.560">
    <property type="entry name" value="Exo-inulinase, domain 1"/>
    <property type="match status" value="1"/>
</dbReference>
<accession>A0ABR6PF49</accession>
<protein>
    <recommendedName>
        <fullName evidence="3">Glycosyl hydrolases family 2, sugar binding domain</fullName>
    </recommendedName>
</protein>
<evidence type="ECO:0000313" key="2">
    <source>
        <dbReference type="Proteomes" id="UP000541583"/>
    </source>
</evidence>
<comment type="caution">
    <text evidence="1">The sequence shown here is derived from an EMBL/GenBank/DDBJ whole genome shotgun (WGS) entry which is preliminary data.</text>
</comment>
<dbReference type="RefSeq" id="WP_076371337.1">
    <property type="nucleotide sequence ID" value="NZ_FTMG01000002.1"/>
</dbReference>
<sequence length="405" mass="46469">MANNIGVPIRYSLLTFLAFIVSCWGLAAQVKPSKKKKIILIPFEASRFDTSKRKAEFLVYKGLKVMKALPMADREEMPVTLKGVNFTNGTIEFDAKPIENDYVNDLIINFHQKDIYNYESVYLRTRLNETEQRGDAMQYTPYIHGNNIWDLMTPYRGDAVIHNQDWNHFKLVISGMQMLVYINHSVKPTMKVSRLEGNYTTGAISFNGEALFANLIIKPDETEGLSPAEGLDITDNDPRYIRNWQVTYPQYLEKGHELTEDDLPKDTTQWQPIVAERRGIINLSRRFEGEEFTSYPKRNRYTWLKTTIKADIKRSIKIDFGFNKEVYVFINRKLVYNGKNGAGKLYEKNPGGRVDVSNYILEVPLKQGDNELLIGIANQIEGWGMVARLESLDGVTIQNGTDKNP</sequence>
<dbReference type="EMBL" id="JACHCB010000002">
    <property type="protein sequence ID" value="MBB6108392.1"/>
    <property type="molecule type" value="Genomic_DNA"/>
</dbReference>
<proteinExistence type="predicted"/>
<evidence type="ECO:0008006" key="3">
    <source>
        <dbReference type="Google" id="ProtNLM"/>
    </source>
</evidence>
<reference evidence="1 2" key="1">
    <citation type="submission" date="2020-08" db="EMBL/GenBank/DDBJ databases">
        <title>Genomic Encyclopedia of Type Strains, Phase IV (KMG-V): Genome sequencing to study the core and pangenomes of soil and plant-associated prokaryotes.</title>
        <authorList>
            <person name="Whitman W."/>
        </authorList>
    </citation>
    <scope>NUCLEOTIDE SEQUENCE [LARGE SCALE GENOMIC DNA]</scope>
    <source>
        <strain evidence="1 2">ANJLi2</strain>
    </source>
</reference>